<name>X0WDF8_9ZZZZ</name>
<comment type="caution">
    <text evidence="1">The sequence shown here is derived from an EMBL/GenBank/DDBJ whole genome shotgun (WGS) entry which is preliminary data.</text>
</comment>
<dbReference type="AlphaFoldDB" id="X0WDF8"/>
<organism evidence="1">
    <name type="scientific">marine sediment metagenome</name>
    <dbReference type="NCBI Taxonomy" id="412755"/>
    <lineage>
        <taxon>unclassified sequences</taxon>
        <taxon>metagenomes</taxon>
        <taxon>ecological metagenomes</taxon>
    </lineage>
</organism>
<evidence type="ECO:0000313" key="1">
    <source>
        <dbReference type="EMBL" id="GAG28680.1"/>
    </source>
</evidence>
<dbReference type="Gene3D" id="2.60.40.10">
    <property type="entry name" value="Immunoglobulins"/>
    <property type="match status" value="1"/>
</dbReference>
<dbReference type="EMBL" id="BARS01047606">
    <property type="protein sequence ID" value="GAG28680.1"/>
    <property type="molecule type" value="Genomic_DNA"/>
</dbReference>
<proteinExistence type="predicted"/>
<dbReference type="InterPro" id="IPR013783">
    <property type="entry name" value="Ig-like_fold"/>
</dbReference>
<gene>
    <name evidence="1" type="ORF">S01H1_71490</name>
</gene>
<sequence>DWCRAKGLDEGKWEQFRDWLLNDYRPGYYWVRIEVPSQRTAAPGARIAIDAVVTNRSHTPLPFSSADREFHLGAFFGSSVDQESERLANASPPAEDLAPGKSVTMRIVVPAPKKKGRYTVRFDLVEERVTWFANRGSPMAEMSLVVTKE</sequence>
<protein>
    <recommendedName>
        <fullName evidence="2">Next to BRCA1 central domain-containing protein</fullName>
    </recommendedName>
</protein>
<reference evidence="1" key="1">
    <citation type="journal article" date="2014" name="Front. Microbiol.">
        <title>High frequency of phylogenetically diverse reductive dehalogenase-homologous genes in deep subseafloor sedimentary metagenomes.</title>
        <authorList>
            <person name="Kawai M."/>
            <person name="Futagami T."/>
            <person name="Toyoda A."/>
            <person name="Takaki Y."/>
            <person name="Nishi S."/>
            <person name="Hori S."/>
            <person name="Arai W."/>
            <person name="Tsubouchi T."/>
            <person name="Morono Y."/>
            <person name="Uchiyama I."/>
            <person name="Ito T."/>
            <person name="Fujiyama A."/>
            <person name="Inagaki F."/>
            <person name="Takami H."/>
        </authorList>
    </citation>
    <scope>NUCLEOTIDE SEQUENCE</scope>
    <source>
        <strain evidence="1">Expedition CK06-06</strain>
    </source>
</reference>
<evidence type="ECO:0008006" key="2">
    <source>
        <dbReference type="Google" id="ProtNLM"/>
    </source>
</evidence>
<accession>X0WDF8</accession>
<feature type="non-terminal residue" evidence="1">
    <location>
        <position position="1"/>
    </location>
</feature>